<protein>
    <submittedName>
        <fullName evidence="1">Uncharacterized protein</fullName>
    </submittedName>
</protein>
<name>A0A401QTZ0_STRNR</name>
<proteinExistence type="predicted"/>
<dbReference type="EMBL" id="BHXC01000006">
    <property type="protein sequence ID" value="GCB88840.1"/>
    <property type="molecule type" value="Genomic_DNA"/>
</dbReference>
<comment type="caution">
    <text evidence="1">The sequence shown here is derived from an EMBL/GenBank/DDBJ whole genome shotgun (WGS) entry which is preliminary data.</text>
</comment>
<evidence type="ECO:0000313" key="2">
    <source>
        <dbReference type="Proteomes" id="UP000288351"/>
    </source>
</evidence>
<organism evidence="1 2">
    <name type="scientific">Streptomyces noursei</name>
    <name type="common">Streptomyces albulus</name>
    <dbReference type="NCBI Taxonomy" id="1971"/>
    <lineage>
        <taxon>Bacteria</taxon>
        <taxon>Bacillati</taxon>
        <taxon>Actinomycetota</taxon>
        <taxon>Actinomycetes</taxon>
        <taxon>Kitasatosporales</taxon>
        <taxon>Streptomycetaceae</taxon>
        <taxon>Streptomyces</taxon>
    </lineage>
</organism>
<dbReference type="Proteomes" id="UP000288351">
    <property type="component" value="Unassembled WGS sequence"/>
</dbReference>
<sequence length="29" mass="3094">MSAVAVAGRLRTITRHDALDGHCRATRSA</sequence>
<gene>
    <name evidence="1" type="ORF">SALB_01513</name>
</gene>
<evidence type="ECO:0000313" key="1">
    <source>
        <dbReference type="EMBL" id="GCB88840.1"/>
    </source>
</evidence>
<reference evidence="1 2" key="1">
    <citation type="journal article" date="2019" name="Microbiol. Resour. Announc.">
        <title>Draft Genome Sequence of the Most Traditional epsilon-Poly-l-Lysine Producer, Streptomyces albulus NBRC14147.</title>
        <authorList>
            <person name="Yamanaka K."/>
            <person name="Hamano Y."/>
        </authorList>
    </citation>
    <scope>NUCLEOTIDE SEQUENCE [LARGE SCALE GENOMIC DNA]</scope>
    <source>
        <strain evidence="1 2">NBRC 14147</strain>
    </source>
</reference>
<accession>A0A401QTZ0</accession>
<dbReference type="AlphaFoldDB" id="A0A401QTZ0"/>